<dbReference type="GO" id="GO:0016740">
    <property type="term" value="F:transferase activity"/>
    <property type="evidence" value="ECO:0007669"/>
    <property type="project" value="UniProtKB-KW"/>
</dbReference>
<gene>
    <name evidence="2" type="ORF">G5B17_02480</name>
</gene>
<dbReference type="EMBL" id="JAAITS010000005">
    <property type="protein sequence ID" value="NSG84326.1"/>
    <property type="molecule type" value="Genomic_DNA"/>
</dbReference>
<name>A0ABX2H4M2_9FIRM</name>
<proteinExistence type="predicted"/>
<protein>
    <submittedName>
        <fullName evidence="2">Polysaccharide pyruvyl transferase family protein</fullName>
    </submittedName>
</protein>
<evidence type="ECO:0000313" key="2">
    <source>
        <dbReference type="EMBL" id="NSG84326.1"/>
    </source>
</evidence>
<accession>A0ABX2H4M2</accession>
<evidence type="ECO:0000259" key="1">
    <source>
        <dbReference type="Pfam" id="PF04230"/>
    </source>
</evidence>
<keyword evidence="2" id="KW-0808">Transferase</keyword>
<comment type="caution">
    <text evidence="2">The sequence shown here is derived from an EMBL/GenBank/DDBJ whole genome shotgun (WGS) entry which is preliminary data.</text>
</comment>
<reference evidence="2 3" key="1">
    <citation type="journal article" date="2020" name="Cell Host Microbe">
        <title>Functional and Genomic Variation between Human-Derived Isolates of Lachnospiraceae Reveals Inter- and Intra-Species Diversity.</title>
        <authorList>
            <person name="Sorbara M.T."/>
            <person name="Littmann E.R."/>
            <person name="Fontana E."/>
            <person name="Moody T.U."/>
            <person name="Kohout C.E."/>
            <person name="Gjonbalaj M."/>
            <person name="Eaton V."/>
            <person name="Seok R."/>
            <person name="Leiner I.M."/>
            <person name="Pamer E.G."/>
        </authorList>
    </citation>
    <scope>NUCLEOTIDE SEQUENCE [LARGE SCALE GENOMIC DNA]</scope>
    <source>
        <strain evidence="2 3">MSK.17.74</strain>
    </source>
</reference>
<feature type="domain" description="Polysaccharide pyruvyl transferase" evidence="1">
    <location>
        <begin position="18"/>
        <end position="241"/>
    </location>
</feature>
<evidence type="ECO:0000313" key="3">
    <source>
        <dbReference type="Proteomes" id="UP001644719"/>
    </source>
</evidence>
<organism evidence="2 3">
    <name type="scientific">Blautia faecis</name>
    <dbReference type="NCBI Taxonomy" id="871665"/>
    <lineage>
        <taxon>Bacteria</taxon>
        <taxon>Bacillati</taxon>
        <taxon>Bacillota</taxon>
        <taxon>Clostridia</taxon>
        <taxon>Lachnospirales</taxon>
        <taxon>Lachnospiraceae</taxon>
        <taxon>Blautia</taxon>
    </lineage>
</organism>
<keyword evidence="3" id="KW-1185">Reference proteome</keyword>
<dbReference type="Pfam" id="PF04230">
    <property type="entry name" value="PS_pyruv_trans"/>
    <property type="match status" value="1"/>
</dbReference>
<dbReference type="InterPro" id="IPR007345">
    <property type="entry name" value="Polysacch_pyruvyl_Trfase"/>
</dbReference>
<sequence>MCELTMPAIRENYYKFDRFYHERFTRTSKRYTAQNFNGICKDEEISGFVCGSDTIFCPDEFGFDDGYYANYECMKKHSVAYAASFGDPHFTDETYKVLNDRLQNFNAFGLREKLMVPYVTKHTNVPVKKVIDPTLLLTSDDYDKIAKERLQQDKYLLLYARRYNPKMEAYAEKIATENGWKIVEISLRATNAEKPNHQMFYEAGVEEFLSLVKYAECVITNSFHGMIFAVQYCRPFYVFSREQCDTKIKELLELFELSECMVTPEQIKELTVPQIDYQAVHKRIAMDRSTSKEFLMMELNLLEGK</sequence>
<dbReference type="Proteomes" id="UP001644719">
    <property type="component" value="Unassembled WGS sequence"/>
</dbReference>